<keyword evidence="2" id="KW-1185">Reference proteome</keyword>
<dbReference type="RefSeq" id="WP_349083817.1">
    <property type="nucleotide sequence ID" value="NZ_JBBMEK010000014.1"/>
</dbReference>
<dbReference type="Proteomes" id="UP001469749">
    <property type="component" value="Unassembled WGS sequence"/>
</dbReference>
<sequence length="101" mass="11605">MDLLDRVKRKLKVSWSDDDTDIELADMIEDTKVDLNQLLGAEIDYSAPGPARDLFLNYCLYKHNGCGDEFKNVYLADIITYQNQLLVERKMQDADDEEEGA</sequence>
<protein>
    <recommendedName>
        <fullName evidence="3">Phage gp6-like head-tail connector protein</fullName>
    </recommendedName>
</protein>
<accession>A0ABV1B0J3</accession>
<gene>
    <name evidence="1" type="ORF">WMO25_02135</name>
</gene>
<proteinExistence type="predicted"/>
<evidence type="ECO:0008006" key="3">
    <source>
        <dbReference type="Google" id="ProtNLM"/>
    </source>
</evidence>
<name>A0ABV1B0J3_9FIRM</name>
<comment type="caution">
    <text evidence="1">The sequence shown here is derived from an EMBL/GenBank/DDBJ whole genome shotgun (WGS) entry which is preliminary data.</text>
</comment>
<dbReference type="EMBL" id="JBBMEK010000014">
    <property type="protein sequence ID" value="MEQ2363894.1"/>
    <property type="molecule type" value="Genomic_DNA"/>
</dbReference>
<evidence type="ECO:0000313" key="2">
    <source>
        <dbReference type="Proteomes" id="UP001469749"/>
    </source>
</evidence>
<organism evidence="1 2">
    <name type="scientific">Coprococcus intestinihominis</name>
    <dbReference type="NCBI Taxonomy" id="3133154"/>
    <lineage>
        <taxon>Bacteria</taxon>
        <taxon>Bacillati</taxon>
        <taxon>Bacillota</taxon>
        <taxon>Clostridia</taxon>
        <taxon>Lachnospirales</taxon>
        <taxon>Lachnospiraceae</taxon>
        <taxon>Coprococcus</taxon>
    </lineage>
</organism>
<evidence type="ECO:0000313" key="1">
    <source>
        <dbReference type="EMBL" id="MEQ2363894.1"/>
    </source>
</evidence>
<reference evidence="1 2" key="1">
    <citation type="submission" date="2024-03" db="EMBL/GenBank/DDBJ databases">
        <title>Human intestinal bacterial collection.</title>
        <authorList>
            <person name="Pauvert C."/>
            <person name="Hitch T.C.A."/>
            <person name="Clavel T."/>
        </authorList>
    </citation>
    <scope>NUCLEOTIDE SEQUENCE [LARGE SCALE GENOMIC DNA]</scope>
    <source>
        <strain evidence="1 2">CLA-AA-H190</strain>
    </source>
</reference>